<sequence length="32" mass="4022">MSPTNEYLDLYILEHDFLIRRYHRTYYLIGNT</sequence>
<name>A0A7I8JPR6_SPIIN</name>
<organism evidence="1">
    <name type="scientific">Spirodela intermedia</name>
    <name type="common">Intermediate duckweed</name>
    <dbReference type="NCBI Taxonomy" id="51605"/>
    <lineage>
        <taxon>Eukaryota</taxon>
        <taxon>Viridiplantae</taxon>
        <taxon>Streptophyta</taxon>
        <taxon>Embryophyta</taxon>
        <taxon>Tracheophyta</taxon>
        <taxon>Spermatophyta</taxon>
        <taxon>Magnoliopsida</taxon>
        <taxon>Liliopsida</taxon>
        <taxon>Araceae</taxon>
        <taxon>Lemnoideae</taxon>
        <taxon>Spirodela</taxon>
    </lineage>
</organism>
<dbReference type="AlphaFoldDB" id="A0A7I8JPR6"/>
<dbReference type="EMBL" id="CACRZD030000015">
    <property type="protein sequence ID" value="CAA6671553.1"/>
    <property type="molecule type" value="Genomic_DNA"/>
</dbReference>
<dbReference type="Proteomes" id="UP001189122">
    <property type="component" value="Unassembled WGS sequence"/>
</dbReference>
<keyword evidence="2" id="KW-1185">Reference proteome</keyword>
<dbReference type="EMBL" id="LR743602">
    <property type="protein sequence ID" value="CAA2632338.1"/>
    <property type="molecule type" value="Genomic_DNA"/>
</dbReference>
<accession>A0A7I8JPR6</accession>
<protein>
    <submittedName>
        <fullName evidence="1">Uncharacterized protein</fullName>
    </submittedName>
</protein>
<evidence type="ECO:0000313" key="2">
    <source>
        <dbReference type="Proteomes" id="UP001189122"/>
    </source>
</evidence>
<evidence type="ECO:0000313" key="1">
    <source>
        <dbReference type="EMBL" id="CAA2632338.1"/>
    </source>
</evidence>
<gene>
    <name evidence="1" type="ORF">SI7747_15017961</name>
</gene>
<reference evidence="1 2" key="1">
    <citation type="submission" date="2019-12" db="EMBL/GenBank/DDBJ databases">
        <authorList>
            <person name="Scholz U."/>
            <person name="Mascher M."/>
            <person name="Fiebig A."/>
        </authorList>
    </citation>
    <scope>NUCLEOTIDE SEQUENCE</scope>
</reference>
<proteinExistence type="predicted"/>